<dbReference type="PANTHER" id="PTHR42734:SF5">
    <property type="entry name" value="IRON TRANSPORT SYSTEM ATP-BINDING PROTEIN HI_0361-RELATED"/>
    <property type="match status" value="1"/>
</dbReference>
<dbReference type="AlphaFoldDB" id="A0A1X9PW06"/>
<keyword evidence="7" id="KW-0150">Chloroplast</keyword>
<dbReference type="SMART" id="SM00382">
    <property type="entry name" value="AAA"/>
    <property type="match status" value="1"/>
</dbReference>
<dbReference type="GO" id="GO:0005524">
    <property type="term" value="F:ATP binding"/>
    <property type="evidence" value="ECO:0007669"/>
    <property type="project" value="UniProtKB-KW"/>
</dbReference>
<dbReference type="InterPro" id="IPR017871">
    <property type="entry name" value="ABC_transporter-like_CS"/>
</dbReference>
<evidence type="ECO:0000313" key="7">
    <source>
        <dbReference type="EMBL" id="ARO91073.1"/>
    </source>
</evidence>
<evidence type="ECO:0000256" key="4">
    <source>
        <dbReference type="ARBA" id="ARBA00022741"/>
    </source>
</evidence>
<keyword evidence="7" id="KW-0934">Plastid</keyword>
<dbReference type="PROSITE" id="PS50893">
    <property type="entry name" value="ABC_TRANSPORTER_2"/>
    <property type="match status" value="1"/>
</dbReference>
<dbReference type="Gene3D" id="3.40.50.300">
    <property type="entry name" value="P-loop containing nucleotide triphosphate hydrolases"/>
    <property type="match status" value="1"/>
</dbReference>
<keyword evidence="5 7" id="KW-0067">ATP-binding</keyword>
<dbReference type="EMBL" id="KY709211">
    <property type="protein sequence ID" value="ARO91073.1"/>
    <property type="molecule type" value="Genomic_DNA"/>
</dbReference>
<feature type="domain" description="ABC transporter" evidence="6">
    <location>
        <begin position="5"/>
        <end position="234"/>
    </location>
</feature>
<evidence type="ECO:0000256" key="2">
    <source>
        <dbReference type="ARBA" id="ARBA00014334"/>
    </source>
</evidence>
<evidence type="ECO:0000256" key="3">
    <source>
        <dbReference type="ARBA" id="ARBA00022448"/>
    </source>
</evidence>
<evidence type="ECO:0000256" key="1">
    <source>
        <dbReference type="ARBA" id="ARBA00005417"/>
    </source>
</evidence>
<keyword evidence="3" id="KW-0813">Transport</keyword>
<dbReference type="InterPro" id="IPR027417">
    <property type="entry name" value="P-loop_NTPase"/>
</dbReference>
<dbReference type="InterPro" id="IPR003439">
    <property type="entry name" value="ABC_transporter-like_ATP-bd"/>
</dbReference>
<protein>
    <recommendedName>
        <fullName evidence="2">Probable ATP-dependent transporter ycf16</fullName>
    </recommendedName>
</protein>
<dbReference type="Pfam" id="PF00005">
    <property type="entry name" value="ABC_tran"/>
    <property type="match status" value="1"/>
</dbReference>
<name>A0A1X9PW06_9RHOD</name>
<dbReference type="PANTHER" id="PTHR42734">
    <property type="entry name" value="METAL TRANSPORT SYSTEM ATP-BINDING PROTEIN TM_0124-RELATED"/>
    <property type="match status" value="1"/>
</dbReference>
<dbReference type="InterPro" id="IPR003593">
    <property type="entry name" value="AAA+_ATPase"/>
</dbReference>
<sequence>MPKQFIVSNLSVKYKNKLVLQNINFSIFTGQVVGIIGPNGAGKSTLFKSILGLIPVEAAQVSYNYQPLLKQRDRIAYIPQRSQIDWDFPATVWDVVLMGRICKTGWFKQFSADSYKKVERALERLGILHLKNSRIGELSGGQQQRVFLARSIAQEADIFCLDEPLAGVDYKTQDIIFNFLRNLAQDNKLIIVIHHDLGDVINYFDELILLNKSIIAKGSCDQVLQEHFLQKAYL</sequence>
<dbReference type="CDD" id="cd03235">
    <property type="entry name" value="ABC_Metallic_Cations"/>
    <property type="match status" value="1"/>
</dbReference>
<gene>
    <name evidence="7" type="primary">mntA</name>
</gene>
<accession>A0A1X9PW06</accession>
<keyword evidence="4" id="KW-0547">Nucleotide-binding</keyword>
<evidence type="ECO:0000256" key="5">
    <source>
        <dbReference type="ARBA" id="ARBA00022840"/>
    </source>
</evidence>
<dbReference type="FunFam" id="3.40.50.300:FF:000134">
    <property type="entry name" value="Iron-enterobactin ABC transporter ATP-binding protein"/>
    <property type="match status" value="1"/>
</dbReference>
<geneLocation type="chloroplast" evidence="7"/>
<dbReference type="InterPro" id="IPR050153">
    <property type="entry name" value="Metal_Ion_Import_ABC"/>
</dbReference>
<dbReference type="PROSITE" id="PS00211">
    <property type="entry name" value="ABC_TRANSPORTER_1"/>
    <property type="match status" value="1"/>
</dbReference>
<evidence type="ECO:0000259" key="6">
    <source>
        <dbReference type="PROSITE" id="PS50893"/>
    </source>
</evidence>
<proteinExistence type="inferred from homology"/>
<dbReference type="GO" id="GO:0016887">
    <property type="term" value="F:ATP hydrolysis activity"/>
    <property type="evidence" value="ECO:0007669"/>
    <property type="project" value="InterPro"/>
</dbReference>
<dbReference type="SUPFAM" id="SSF52540">
    <property type="entry name" value="P-loop containing nucleoside triphosphate hydrolases"/>
    <property type="match status" value="1"/>
</dbReference>
<comment type="similarity">
    <text evidence="1">Belongs to the ABC transporter superfamily.</text>
</comment>
<organism evidence="7">
    <name type="scientific">Flintiella sanguinaria</name>
    <dbReference type="NCBI Taxonomy" id="101926"/>
    <lineage>
        <taxon>Eukaryota</taxon>
        <taxon>Rhodophyta</taxon>
        <taxon>Bangiophyceae</taxon>
        <taxon>Porphyridiales</taxon>
        <taxon>Porphyridiaceae</taxon>
        <taxon>Flintiella</taxon>
    </lineage>
</organism>
<reference evidence="7" key="1">
    <citation type="submission" date="2017-03" db="EMBL/GenBank/DDBJ databases">
        <title>The new red algal subphylum Proteorhodophytina comprises the largest and most divergent plastid genomes known.</title>
        <authorList>
            <person name="Munoz-Gomez S.A."/>
            <person name="Mejia-Franco F.G."/>
            <person name="Durnin K."/>
            <person name="Morgan C."/>
            <person name="Grisdale C.J."/>
            <person name="Archibald J.M."/>
            <person name="Slamovits C.H."/>
        </authorList>
    </citation>
    <scope>NUCLEOTIDE SEQUENCE</scope>
    <source>
        <strain evidence="7">UTEX LB2060</strain>
    </source>
</reference>